<keyword evidence="1" id="KW-0472">Membrane</keyword>
<organism evidence="3 4">
    <name type="scientific">Candidatus Ryanbacteria bacterium CG10_big_fil_rev_8_21_14_0_10_43_42</name>
    <dbReference type="NCBI Taxonomy" id="1974864"/>
    <lineage>
        <taxon>Bacteria</taxon>
        <taxon>Candidatus Ryaniibacteriota</taxon>
    </lineage>
</organism>
<accession>A0A2M8KXX6</accession>
<dbReference type="InterPro" id="IPR051311">
    <property type="entry name" value="DedA_domain"/>
</dbReference>
<comment type="caution">
    <text evidence="3">The sequence shown here is derived from an EMBL/GenBank/DDBJ whole genome shotgun (WGS) entry which is preliminary data.</text>
</comment>
<feature type="domain" description="VTT" evidence="2">
    <location>
        <begin position="40"/>
        <end position="159"/>
    </location>
</feature>
<protein>
    <submittedName>
        <fullName evidence="3">Cytochrome B</fullName>
    </submittedName>
</protein>
<reference evidence="4" key="1">
    <citation type="submission" date="2017-09" db="EMBL/GenBank/DDBJ databases">
        <title>Depth-based differentiation of microbial function through sediment-hosted aquifers and enrichment of novel symbionts in the deep terrestrial subsurface.</title>
        <authorList>
            <person name="Probst A.J."/>
            <person name="Ladd B."/>
            <person name="Jarett J.K."/>
            <person name="Geller-Mcgrath D.E."/>
            <person name="Sieber C.M.K."/>
            <person name="Emerson J.B."/>
            <person name="Anantharaman K."/>
            <person name="Thomas B.C."/>
            <person name="Malmstrom R."/>
            <person name="Stieglmeier M."/>
            <person name="Klingl A."/>
            <person name="Woyke T."/>
            <person name="Ryan C.M."/>
            <person name="Banfield J.F."/>
        </authorList>
    </citation>
    <scope>NUCLEOTIDE SEQUENCE [LARGE SCALE GENOMIC DNA]</scope>
</reference>
<dbReference type="Proteomes" id="UP000229098">
    <property type="component" value="Unassembled WGS sequence"/>
</dbReference>
<dbReference type="InterPro" id="IPR032816">
    <property type="entry name" value="VTT_dom"/>
</dbReference>
<keyword evidence="1" id="KW-1133">Transmembrane helix</keyword>
<dbReference type="GO" id="GO:0005886">
    <property type="term" value="C:plasma membrane"/>
    <property type="evidence" value="ECO:0007669"/>
    <property type="project" value="TreeGrafter"/>
</dbReference>
<dbReference type="PANTHER" id="PTHR42709:SF11">
    <property type="entry name" value="DEDA FAMILY PROTEIN"/>
    <property type="match status" value="1"/>
</dbReference>
<dbReference type="EMBL" id="PFEF01000003">
    <property type="protein sequence ID" value="PJE64788.1"/>
    <property type="molecule type" value="Genomic_DNA"/>
</dbReference>
<keyword evidence="1" id="KW-0812">Transmembrane</keyword>
<feature type="transmembrane region" description="Helical" evidence="1">
    <location>
        <begin position="22"/>
        <end position="45"/>
    </location>
</feature>
<feature type="transmembrane region" description="Helical" evidence="1">
    <location>
        <begin position="57"/>
        <end position="78"/>
    </location>
</feature>
<dbReference type="PANTHER" id="PTHR42709">
    <property type="entry name" value="ALKALINE PHOSPHATASE LIKE PROTEIN"/>
    <property type="match status" value="1"/>
</dbReference>
<dbReference type="AlphaFoldDB" id="A0A2M8KXX6"/>
<feature type="transmembrane region" description="Helical" evidence="1">
    <location>
        <begin position="176"/>
        <end position="197"/>
    </location>
</feature>
<evidence type="ECO:0000259" key="2">
    <source>
        <dbReference type="Pfam" id="PF09335"/>
    </source>
</evidence>
<gene>
    <name evidence="3" type="ORF">COU90_00785</name>
</gene>
<sequence>MSRLRWIHTLYHWTLSWAGHSYAAWALFGIAFIESSFFLIPPDVLLIPMVLARPTEWLRYAVITTIGSVLGGIAGYYIGLGLWESIGVAIVEFYHLGDVMHAIELQYQMHAFFTIFTAGFTPIPYKVITIASGLFHVPIITLISASFIGRGLRFLLVAGLIGIWGERMKVAIERHFDILSIMFVMLLVGGFFVITWVF</sequence>
<feature type="transmembrane region" description="Helical" evidence="1">
    <location>
        <begin position="139"/>
        <end position="164"/>
    </location>
</feature>
<dbReference type="Pfam" id="PF09335">
    <property type="entry name" value="VTT_dom"/>
    <property type="match status" value="1"/>
</dbReference>
<name>A0A2M8KXX6_9BACT</name>
<proteinExistence type="predicted"/>
<evidence type="ECO:0000313" key="3">
    <source>
        <dbReference type="EMBL" id="PJE64788.1"/>
    </source>
</evidence>
<evidence type="ECO:0000313" key="4">
    <source>
        <dbReference type="Proteomes" id="UP000229098"/>
    </source>
</evidence>
<evidence type="ECO:0000256" key="1">
    <source>
        <dbReference type="SAM" id="Phobius"/>
    </source>
</evidence>